<feature type="compositionally biased region" description="Basic and acidic residues" evidence="1">
    <location>
        <begin position="48"/>
        <end position="60"/>
    </location>
</feature>
<evidence type="ECO:0000256" key="1">
    <source>
        <dbReference type="SAM" id="MobiDB-lite"/>
    </source>
</evidence>
<reference evidence="2 3" key="1">
    <citation type="submission" date="2020-07" db="EMBL/GenBank/DDBJ databases">
        <title>Sequencing the genomes of 1000 actinobacteria strains.</title>
        <authorList>
            <person name="Klenk H.-P."/>
        </authorList>
    </citation>
    <scope>NUCLEOTIDE SEQUENCE [LARGE SCALE GENOMIC DNA]</scope>
    <source>
        <strain evidence="2 3">DSM 45975</strain>
    </source>
</reference>
<comment type="caution">
    <text evidence="2">The sequence shown here is derived from an EMBL/GenBank/DDBJ whole genome shotgun (WGS) entry which is preliminary data.</text>
</comment>
<dbReference type="RefSeq" id="WP_182545770.1">
    <property type="nucleotide sequence ID" value="NZ_JACGWZ010000005.1"/>
</dbReference>
<protein>
    <submittedName>
        <fullName evidence="2">Uncharacterized protein</fullName>
    </submittedName>
</protein>
<gene>
    <name evidence="2" type="ORF">FHX42_003629</name>
</gene>
<organism evidence="2 3">
    <name type="scientific">Halosaccharopolyspora lacisalsi</name>
    <dbReference type="NCBI Taxonomy" id="1000566"/>
    <lineage>
        <taxon>Bacteria</taxon>
        <taxon>Bacillati</taxon>
        <taxon>Actinomycetota</taxon>
        <taxon>Actinomycetes</taxon>
        <taxon>Pseudonocardiales</taxon>
        <taxon>Pseudonocardiaceae</taxon>
        <taxon>Halosaccharopolyspora</taxon>
    </lineage>
</organism>
<dbReference type="Proteomes" id="UP000569329">
    <property type="component" value="Unassembled WGS sequence"/>
</dbReference>
<dbReference type="EMBL" id="JACGWZ010000005">
    <property type="protein sequence ID" value="MBA8826253.1"/>
    <property type="molecule type" value="Genomic_DNA"/>
</dbReference>
<proteinExistence type="predicted"/>
<keyword evidence="3" id="KW-1185">Reference proteome</keyword>
<evidence type="ECO:0000313" key="2">
    <source>
        <dbReference type="EMBL" id="MBA8826253.1"/>
    </source>
</evidence>
<evidence type="ECO:0000313" key="3">
    <source>
        <dbReference type="Proteomes" id="UP000569329"/>
    </source>
</evidence>
<name>A0A839DZ25_9PSEU</name>
<dbReference type="AlphaFoldDB" id="A0A839DZ25"/>
<feature type="region of interest" description="Disordered" evidence="1">
    <location>
        <begin position="48"/>
        <end position="75"/>
    </location>
</feature>
<sequence>MGRHVEITPGVTVYRPGWRPHMERRPDETREQHNHRLSHSCYRCGHYEPDDAILDPHEETCTGTPPATEQRSRPR</sequence>
<accession>A0A839DZ25</accession>